<dbReference type="GO" id="GO:0010133">
    <property type="term" value="P:L-proline catabolic process to L-glutamate"/>
    <property type="evidence" value="ECO:0007669"/>
    <property type="project" value="TreeGrafter"/>
</dbReference>
<dbReference type="EC" id="1.5.5.2" evidence="4"/>
<dbReference type="GO" id="GO:0003842">
    <property type="term" value="F:L-glutamate gamma-semialdehyde dehydrogenase activity"/>
    <property type="evidence" value="ECO:0007669"/>
    <property type="project" value="UniProtKB-EC"/>
</dbReference>
<accession>A0A3B0RN51</accession>
<dbReference type="GO" id="GO:0005739">
    <property type="term" value="C:mitochondrion"/>
    <property type="evidence" value="ECO:0007669"/>
    <property type="project" value="TreeGrafter"/>
</dbReference>
<dbReference type="AlphaFoldDB" id="A0A3B0RN51"/>
<evidence type="ECO:0000259" key="2">
    <source>
        <dbReference type="Pfam" id="PF01619"/>
    </source>
</evidence>
<organism evidence="4">
    <name type="scientific">hydrothermal vent metagenome</name>
    <dbReference type="NCBI Taxonomy" id="652676"/>
    <lineage>
        <taxon>unclassified sequences</taxon>
        <taxon>metagenomes</taxon>
        <taxon>ecological metagenomes</taxon>
    </lineage>
</organism>
<sequence length="431" mass="48451">MSDPLRTKVAQATWRSEADLYPVLRDGLNLSQQTWDNISQSSHQLISKLRADKKPPLIDQFLTEYGLSSDEGVQLMRLAEALSRAVDAETADQLINDKIANGNWLSHTGSGNRPMISMSGRMLDRTGKWLRWSARQQRGPARIISKLGNGIVRQVTRTAIRALSSQFVFAETLQGAMKRAKKYQQRGYLFSFDMLGEAARTKDDAQKYYDAYRTALDIVARHAKSSDPCQNHGISIKLSALHPRYEYGHAADIVPEIVELLKPLALKSRNANIQLTIDAEEAERLDISMDVLSSLVAMQELTGWHGLGFVVQAYQRRALPLLDWLKIQSDILGAPLMIRLVKGAYWDSEIKRAQEMGLESYPVFTRKETTDLSYLSCARKLLDNPTQFSPQFATHNAFTIAAVQELAGAGRSLEFQRLFGMGQQLHDIILQ</sequence>
<dbReference type="InterPro" id="IPR002872">
    <property type="entry name" value="Proline_DH_dom"/>
</dbReference>
<evidence type="ECO:0000313" key="4">
    <source>
        <dbReference type="EMBL" id="VAV90076.1"/>
    </source>
</evidence>
<dbReference type="Pfam" id="PF14850">
    <property type="entry name" value="Pro_dh-DNA_bdg"/>
    <property type="match status" value="1"/>
</dbReference>
<dbReference type="GO" id="GO:0004657">
    <property type="term" value="F:proline dehydrogenase activity"/>
    <property type="evidence" value="ECO:0007669"/>
    <property type="project" value="UniProtKB-EC"/>
</dbReference>
<evidence type="ECO:0000256" key="1">
    <source>
        <dbReference type="ARBA" id="ARBA00023002"/>
    </source>
</evidence>
<dbReference type="InterPro" id="IPR024089">
    <property type="entry name" value="PRODH_PutA_dom_I/II"/>
</dbReference>
<proteinExistence type="predicted"/>
<feature type="domain" description="Proline dehydrogenase PutA" evidence="3">
    <location>
        <begin position="58"/>
        <end position="167"/>
    </location>
</feature>
<name>A0A3B0RN51_9ZZZZ</name>
<protein>
    <submittedName>
        <fullName evidence="4">Proline dehydrogenase / Delta-1-pyrroline-5-carboxylate dehydrogenase</fullName>
        <ecNumber evidence="4">1.2.1.88</ecNumber>
        <ecNumber evidence="4">1.5.5.2</ecNumber>
    </submittedName>
</protein>
<dbReference type="InterPro" id="IPR024082">
    <property type="entry name" value="PRODH_PutA_dom_II"/>
</dbReference>
<dbReference type="PANTHER" id="PTHR13914">
    <property type="entry name" value="PROLINE OXIDASE"/>
    <property type="match status" value="1"/>
</dbReference>
<dbReference type="GO" id="GO:0071949">
    <property type="term" value="F:FAD binding"/>
    <property type="evidence" value="ECO:0007669"/>
    <property type="project" value="TreeGrafter"/>
</dbReference>
<feature type="non-terminal residue" evidence="4">
    <location>
        <position position="431"/>
    </location>
</feature>
<dbReference type="PANTHER" id="PTHR13914:SF0">
    <property type="entry name" value="PROLINE DEHYDROGENASE 1, MITOCHONDRIAL"/>
    <property type="match status" value="1"/>
</dbReference>
<dbReference type="Pfam" id="PF01619">
    <property type="entry name" value="Pro_dh"/>
    <property type="match status" value="1"/>
</dbReference>
<dbReference type="InterPro" id="IPR029041">
    <property type="entry name" value="FAD-linked_oxidoreductase-like"/>
</dbReference>
<dbReference type="SUPFAM" id="SSF51730">
    <property type="entry name" value="FAD-linked oxidoreductase"/>
    <property type="match status" value="1"/>
</dbReference>
<reference evidence="4" key="1">
    <citation type="submission" date="2018-06" db="EMBL/GenBank/DDBJ databases">
        <authorList>
            <person name="Zhirakovskaya E."/>
        </authorList>
    </citation>
    <scope>NUCLEOTIDE SEQUENCE</scope>
</reference>
<dbReference type="Gene3D" id="3.20.20.220">
    <property type="match status" value="2"/>
</dbReference>
<feature type="domain" description="Proline dehydrogenase" evidence="2">
    <location>
        <begin position="176"/>
        <end position="429"/>
    </location>
</feature>
<evidence type="ECO:0000259" key="3">
    <source>
        <dbReference type="Pfam" id="PF14850"/>
    </source>
</evidence>
<keyword evidence="1 4" id="KW-0560">Oxidoreductase</keyword>
<dbReference type="SUPFAM" id="SSF81935">
    <property type="entry name" value="N-terminal domain of bifunctional PutA protein"/>
    <property type="match status" value="1"/>
</dbReference>
<dbReference type="EMBL" id="UOEF01000094">
    <property type="protein sequence ID" value="VAV90076.1"/>
    <property type="molecule type" value="Genomic_DNA"/>
</dbReference>
<gene>
    <name evidence="4" type="ORF">MNBD_ALPHA04-1592</name>
</gene>
<dbReference type="EC" id="1.2.1.88" evidence="4"/>
<dbReference type="InterPro" id="IPR015659">
    <property type="entry name" value="Proline_oxidase"/>
</dbReference>